<dbReference type="OrthoDB" id="6435532at2759"/>
<gene>
    <name evidence="2" type="primary">g.4998</name>
    <name evidence="2" type="ORF">TNCT_225871</name>
</gene>
<evidence type="ECO:0000313" key="2">
    <source>
        <dbReference type="EMBL" id="GFQ97790.1"/>
    </source>
</evidence>
<keyword evidence="3" id="KW-1185">Reference proteome</keyword>
<reference evidence="2" key="1">
    <citation type="submission" date="2020-07" db="EMBL/GenBank/DDBJ databases">
        <title>Multicomponent nature underlies the extraordinary mechanical properties of spider dragline silk.</title>
        <authorList>
            <person name="Kono N."/>
            <person name="Nakamura H."/>
            <person name="Mori M."/>
            <person name="Yoshida Y."/>
            <person name="Ohtoshi R."/>
            <person name="Malay A.D."/>
            <person name="Moran D.A.P."/>
            <person name="Tomita M."/>
            <person name="Numata K."/>
            <person name="Arakawa K."/>
        </authorList>
    </citation>
    <scope>NUCLEOTIDE SEQUENCE</scope>
</reference>
<proteinExistence type="predicted"/>
<keyword evidence="1" id="KW-0472">Membrane</keyword>
<comment type="caution">
    <text evidence="2">The sequence shown here is derived from an EMBL/GenBank/DDBJ whole genome shotgun (WGS) entry which is preliminary data.</text>
</comment>
<dbReference type="Proteomes" id="UP000887116">
    <property type="component" value="Unassembled WGS sequence"/>
</dbReference>
<accession>A0A8X6L4V6</accession>
<dbReference type="AlphaFoldDB" id="A0A8X6L4V6"/>
<keyword evidence="1" id="KW-0812">Transmembrane</keyword>
<evidence type="ECO:0000313" key="3">
    <source>
        <dbReference type="Proteomes" id="UP000887116"/>
    </source>
</evidence>
<keyword evidence="1" id="KW-1133">Transmembrane helix</keyword>
<evidence type="ECO:0000256" key="1">
    <source>
        <dbReference type="SAM" id="Phobius"/>
    </source>
</evidence>
<feature type="transmembrane region" description="Helical" evidence="1">
    <location>
        <begin position="92"/>
        <end position="111"/>
    </location>
</feature>
<organism evidence="2 3">
    <name type="scientific">Trichonephila clavata</name>
    <name type="common">Joro spider</name>
    <name type="synonym">Nephila clavata</name>
    <dbReference type="NCBI Taxonomy" id="2740835"/>
    <lineage>
        <taxon>Eukaryota</taxon>
        <taxon>Metazoa</taxon>
        <taxon>Ecdysozoa</taxon>
        <taxon>Arthropoda</taxon>
        <taxon>Chelicerata</taxon>
        <taxon>Arachnida</taxon>
        <taxon>Araneae</taxon>
        <taxon>Araneomorphae</taxon>
        <taxon>Entelegynae</taxon>
        <taxon>Araneoidea</taxon>
        <taxon>Nephilidae</taxon>
        <taxon>Trichonephila</taxon>
    </lineage>
</organism>
<sequence length="117" mass="13561">MTEDILHRVKQTNQSSNIDYTPEMYNEALVLIEDLCILISNLPLNHYGMPSPDRPATDLVNSDLQREKQHNDVDLATIIANNEPLLTDEQKMFIIGLCWLLMMNKAAFFLGRTRWNR</sequence>
<dbReference type="EMBL" id="BMAO01004906">
    <property type="protein sequence ID" value="GFQ97790.1"/>
    <property type="molecule type" value="Genomic_DNA"/>
</dbReference>
<protein>
    <submittedName>
        <fullName evidence="2">Uncharacterized protein</fullName>
    </submittedName>
</protein>
<name>A0A8X6L4V6_TRICU</name>